<reference evidence="1 2" key="2">
    <citation type="journal article" date="2019" name="G3 (Bethesda)">
        <title>Hybrid Assembly of the Genome of the Entomopathogenic Nematode Steinernema carpocapsae Identifies the X-Chromosome.</title>
        <authorList>
            <person name="Serra L."/>
            <person name="Macchietto M."/>
            <person name="Macias-Munoz A."/>
            <person name="McGill C.J."/>
            <person name="Rodriguez I.M."/>
            <person name="Rodriguez B."/>
            <person name="Murad R."/>
            <person name="Mortazavi A."/>
        </authorList>
    </citation>
    <scope>NUCLEOTIDE SEQUENCE [LARGE SCALE GENOMIC DNA]</scope>
    <source>
        <strain evidence="1 2">ALL</strain>
    </source>
</reference>
<dbReference type="EMBL" id="AZBU02000005">
    <property type="protein sequence ID" value="TKR76487.1"/>
    <property type="molecule type" value="Genomic_DNA"/>
</dbReference>
<reference evidence="1 2" key="1">
    <citation type="journal article" date="2015" name="Genome Biol.">
        <title>Comparative genomics of Steinernema reveals deeply conserved gene regulatory networks.</title>
        <authorList>
            <person name="Dillman A.R."/>
            <person name="Macchietto M."/>
            <person name="Porter C.F."/>
            <person name="Rogers A."/>
            <person name="Williams B."/>
            <person name="Antoshechkin I."/>
            <person name="Lee M.M."/>
            <person name="Goodwin Z."/>
            <person name="Lu X."/>
            <person name="Lewis E.E."/>
            <person name="Goodrich-Blair H."/>
            <person name="Stock S.P."/>
            <person name="Adams B.J."/>
            <person name="Sternberg P.W."/>
            <person name="Mortazavi A."/>
        </authorList>
    </citation>
    <scope>NUCLEOTIDE SEQUENCE [LARGE SCALE GENOMIC DNA]</scope>
    <source>
        <strain evidence="1 2">ALL</strain>
    </source>
</reference>
<dbReference type="Proteomes" id="UP000298663">
    <property type="component" value="Unassembled WGS sequence"/>
</dbReference>
<gene>
    <name evidence="1" type="ORF">L596_017615</name>
</gene>
<protein>
    <submittedName>
        <fullName evidence="1">Uncharacterized protein</fullName>
    </submittedName>
</protein>
<dbReference type="AlphaFoldDB" id="A0A4U5N267"/>
<name>A0A4U5N267_STECR</name>
<proteinExistence type="predicted"/>
<sequence length="103" mass="11603">MPTYGSVANLLNECDSEKLTKLWADACPISLENLNLQLVKIEDEFTFGAYGKLDGNIFKEQNMSNIDDLVEDIGSLEKCWAQRKLFTTATIYGKLFTEDLGIM</sequence>
<comment type="caution">
    <text evidence="1">The sequence shown here is derived from an EMBL/GenBank/DDBJ whole genome shotgun (WGS) entry which is preliminary data.</text>
</comment>
<organism evidence="1 2">
    <name type="scientific">Steinernema carpocapsae</name>
    <name type="common">Entomopathogenic nematode</name>
    <dbReference type="NCBI Taxonomy" id="34508"/>
    <lineage>
        <taxon>Eukaryota</taxon>
        <taxon>Metazoa</taxon>
        <taxon>Ecdysozoa</taxon>
        <taxon>Nematoda</taxon>
        <taxon>Chromadorea</taxon>
        <taxon>Rhabditida</taxon>
        <taxon>Tylenchina</taxon>
        <taxon>Panagrolaimomorpha</taxon>
        <taxon>Strongyloidoidea</taxon>
        <taxon>Steinernematidae</taxon>
        <taxon>Steinernema</taxon>
    </lineage>
</organism>
<accession>A0A4U5N267</accession>
<evidence type="ECO:0000313" key="1">
    <source>
        <dbReference type="EMBL" id="TKR76487.1"/>
    </source>
</evidence>
<evidence type="ECO:0000313" key="2">
    <source>
        <dbReference type="Proteomes" id="UP000298663"/>
    </source>
</evidence>
<keyword evidence="2" id="KW-1185">Reference proteome</keyword>